<sequence length="310" mass="34260">MTALTTSVVVATHRRPELLRAAVRSILSQDCCGPVECVVVYDRCEPEIGLAQEFAPLGPDRSLVVIANDRTPGLAGARNAGVAASSGQLLAFCDDDDSWRPDKLSRQIALLQQGNHDLVVCGIEIRYGTGKQERTHVRIPRQEDLTLAELARRRVMEAHPSTVLVTREAFARIGEVDEKLPGSYAEDYDWMLRAVAHSSVGTVPEPLVHVLWHRGSYFADRWQTIIDALDYCVDKHPALRNSSRGLSRIYGQKAFAYAALGQRADARRWAIRSLRLHPTEQRSYLAILVSARVVSAATVLHLAHTAGRGI</sequence>
<dbReference type="CDD" id="cd00761">
    <property type="entry name" value="Glyco_tranf_GTA_type"/>
    <property type="match status" value="1"/>
</dbReference>
<evidence type="ECO:0000313" key="2">
    <source>
        <dbReference type="EMBL" id="GAA1688023.1"/>
    </source>
</evidence>
<feature type="domain" description="Glycosyltransferase 2-like" evidence="1">
    <location>
        <begin position="7"/>
        <end position="172"/>
    </location>
</feature>
<dbReference type="Pfam" id="PF00535">
    <property type="entry name" value="Glycos_transf_2"/>
    <property type="match status" value="1"/>
</dbReference>
<dbReference type="PANTHER" id="PTHR22916">
    <property type="entry name" value="GLYCOSYLTRANSFERASE"/>
    <property type="match status" value="1"/>
</dbReference>
<dbReference type="InterPro" id="IPR029044">
    <property type="entry name" value="Nucleotide-diphossugar_trans"/>
</dbReference>
<gene>
    <name evidence="2" type="ORF">GCM10009765_41870</name>
</gene>
<organism evidence="2 3">
    <name type="scientific">Fodinicola feengrottensis</name>
    <dbReference type="NCBI Taxonomy" id="435914"/>
    <lineage>
        <taxon>Bacteria</taxon>
        <taxon>Bacillati</taxon>
        <taxon>Actinomycetota</taxon>
        <taxon>Actinomycetes</taxon>
        <taxon>Mycobacteriales</taxon>
        <taxon>Fodinicola</taxon>
    </lineage>
</organism>
<evidence type="ECO:0000313" key="3">
    <source>
        <dbReference type="Proteomes" id="UP001500618"/>
    </source>
</evidence>
<name>A0ABN2HHE4_9ACTN</name>
<dbReference type="Proteomes" id="UP001500618">
    <property type="component" value="Unassembled WGS sequence"/>
</dbReference>
<proteinExistence type="predicted"/>
<dbReference type="SUPFAM" id="SSF53448">
    <property type="entry name" value="Nucleotide-diphospho-sugar transferases"/>
    <property type="match status" value="1"/>
</dbReference>
<accession>A0ABN2HHE4</accession>
<dbReference type="Gene3D" id="3.90.550.10">
    <property type="entry name" value="Spore Coat Polysaccharide Biosynthesis Protein SpsA, Chain A"/>
    <property type="match status" value="1"/>
</dbReference>
<dbReference type="EMBL" id="BAAANY010000015">
    <property type="protein sequence ID" value="GAA1688023.1"/>
    <property type="molecule type" value="Genomic_DNA"/>
</dbReference>
<protein>
    <recommendedName>
        <fullName evidence="1">Glycosyltransferase 2-like domain-containing protein</fullName>
    </recommendedName>
</protein>
<dbReference type="RefSeq" id="WP_344311967.1">
    <property type="nucleotide sequence ID" value="NZ_BAAANY010000015.1"/>
</dbReference>
<keyword evidence="3" id="KW-1185">Reference proteome</keyword>
<dbReference type="PANTHER" id="PTHR22916:SF3">
    <property type="entry name" value="UDP-GLCNAC:BETAGAL BETA-1,3-N-ACETYLGLUCOSAMINYLTRANSFERASE-LIKE PROTEIN 1"/>
    <property type="match status" value="1"/>
</dbReference>
<reference evidence="2 3" key="1">
    <citation type="journal article" date="2019" name="Int. J. Syst. Evol. Microbiol.">
        <title>The Global Catalogue of Microorganisms (GCM) 10K type strain sequencing project: providing services to taxonomists for standard genome sequencing and annotation.</title>
        <authorList>
            <consortium name="The Broad Institute Genomics Platform"/>
            <consortium name="The Broad Institute Genome Sequencing Center for Infectious Disease"/>
            <person name="Wu L."/>
            <person name="Ma J."/>
        </authorList>
    </citation>
    <scope>NUCLEOTIDE SEQUENCE [LARGE SCALE GENOMIC DNA]</scope>
    <source>
        <strain evidence="2 3">JCM 14718</strain>
    </source>
</reference>
<comment type="caution">
    <text evidence="2">The sequence shown here is derived from an EMBL/GenBank/DDBJ whole genome shotgun (WGS) entry which is preliminary data.</text>
</comment>
<evidence type="ECO:0000259" key="1">
    <source>
        <dbReference type="Pfam" id="PF00535"/>
    </source>
</evidence>
<dbReference type="InterPro" id="IPR001173">
    <property type="entry name" value="Glyco_trans_2-like"/>
</dbReference>